<dbReference type="SMART" id="SM00749">
    <property type="entry name" value="BON"/>
    <property type="match status" value="1"/>
</dbReference>
<evidence type="ECO:0000256" key="2">
    <source>
        <dbReference type="PROSITE-ProRule" id="PRU00703"/>
    </source>
</evidence>
<dbReference type="SUPFAM" id="SSF54631">
    <property type="entry name" value="CBS-domain pair"/>
    <property type="match status" value="1"/>
</dbReference>
<dbReference type="Proteomes" id="UP000190092">
    <property type="component" value="Unassembled WGS sequence"/>
</dbReference>
<dbReference type="STRING" id="225324.SAMN02745126_03690"/>
<dbReference type="PANTHER" id="PTHR43080">
    <property type="entry name" value="CBS DOMAIN-CONTAINING PROTEIN CBSX3, MITOCHONDRIAL"/>
    <property type="match status" value="1"/>
</dbReference>
<dbReference type="Pfam" id="PF04972">
    <property type="entry name" value="BON"/>
    <property type="match status" value="1"/>
</dbReference>
<keyword evidence="6" id="KW-1185">Reference proteome</keyword>
<evidence type="ECO:0000313" key="5">
    <source>
        <dbReference type="EMBL" id="SKA12471.1"/>
    </source>
</evidence>
<dbReference type="PANTHER" id="PTHR43080:SF26">
    <property type="entry name" value="REGULATORY PROTEIN"/>
    <property type="match status" value="1"/>
</dbReference>
<name>A0A1T4RA29_9HYPH</name>
<evidence type="ECO:0000259" key="3">
    <source>
        <dbReference type="PROSITE" id="PS50914"/>
    </source>
</evidence>
<sequence length="231" mass="25053">MRAKDVMTIGVVSVLADASVFDAAEILTSEHVSALPVIDDKGRVIGIVSEADLIRRAEIETAPHKSWLHRWLDDDVTKAADYVRSHSRRVRDVMTKNVVTVEEGATLGEIAELMAKHGIKRVPVVQDGVMVGIVSRANLLQALMSREPDGGGSRPSDAQLRRDVADAVSKHGWSSAWPTNIVVSNGVVHLWGFVQSDAVRNAYRVAAENVPGVKSVKNHMRTVPPSVNMGV</sequence>
<feature type="domain" description="CBS" evidence="4">
    <location>
        <begin position="94"/>
        <end position="150"/>
    </location>
</feature>
<dbReference type="InterPro" id="IPR000644">
    <property type="entry name" value="CBS_dom"/>
</dbReference>
<feature type="domain" description="BON" evidence="3">
    <location>
        <begin position="156"/>
        <end position="224"/>
    </location>
</feature>
<dbReference type="PROSITE" id="PS51371">
    <property type="entry name" value="CBS"/>
    <property type="match status" value="2"/>
</dbReference>
<evidence type="ECO:0000256" key="1">
    <source>
        <dbReference type="ARBA" id="ARBA00023122"/>
    </source>
</evidence>
<evidence type="ECO:0000259" key="4">
    <source>
        <dbReference type="PROSITE" id="PS51371"/>
    </source>
</evidence>
<dbReference type="InterPro" id="IPR007055">
    <property type="entry name" value="BON_dom"/>
</dbReference>
<reference evidence="6" key="1">
    <citation type="submission" date="2017-02" db="EMBL/GenBank/DDBJ databases">
        <authorList>
            <person name="Varghese N."/>
            <person name="Submissions S."/>
        </authorList>
    </citation>
    <scope>NUCLEOTIDE SEQUENCE [LARGE SCALE GENOMIC DNA]</scope>
    <source>
        <strain evidence="6">ATCC 27094</strain>
    </source>
</reference>
<dbReference type="EMBL" id="FUWJ01000004">
    <property type="protein sequence ID" value="SKA12471.1"/>
    <property type="molecule type" value="Genomic_DNA"/>
</dbReference>
<dbReference type="SMART" id="SM00116">
    <property type="entry name" value="CBS"/>
    <property type="match status" value="2"/>
</dbReference>
<dbReference type="PROSITE" id="PS50914">
    <property type="entry name" value="BON"/>
    <property type="match status" value="1"/>
</dbReference>
<dbReference type="OrthoDB" id="9783590at2"/>
<dbReference type="InterPro" id="IPR014004">
    <property type="entry name" value="Transpt-assoc_nodulatn_dom_bac"/>
</dbReference>
<dbReference type="RefSeq" id="WP_085935363.1">
    <property type="nucleotide sequence ID" value="NZ_FUWJ01000004.1"/>
</dbReference>
<dbReference type="AlphaFoldDB" id="A0A1T4RA29"/>
<dbReference type="Gene3D" id="3.10.580.10">
    <property type="entry name" value="CBS-domain"/>
    <property type="match status" value="1"/>
</dbReference>
<dbReference type="PIRSF" id="PIRSF036990">
    <property type="entry name" value="UCP036990_CBS_BON"/>
    <property type="match status" value="1"/>
</dbReference>
<organism evidence="5 6">
    <name type="scientific">Enhydrobacter aerosaccus</name>
    <dbReference type="NCBI Taxonomy" id="225324"/>
    <lineage>
        <taxon>Bacteria</taxon>
        <taxon>Pseudomonadati</taxon>
        <taxon>Pseudomonadota</taxon>
        <taxon>Alphaproteobacteria</taxon>
        <taxon>Hyphomicrobiales</taxon>
        <taxon>Enhydrobacter</taxon>
    </lineage>
</organism>
<dbReference type="Gene3D" id="3.30.1340.30">
    <property type="match status" value="1"/>
</dbReference>
<dbReference type="InterPro" id="IPR046342">
    <property type="entry name" value="CBS_dom_sf"/>
</dbReference>
<protein>
    <submittedName>
        <fullName evidence="5">BON domain-containing protein</fullName>
    </submittedName>
</protein>
<dbReference type="Pfam" id="PF00571">
    <property type="entry name" value="CBS"/>
    <property type="match status" value="2"/>
</dbReference>
<accession>A0A1T4RA29</accession>
<gene>
    <name evidence="5" type="ORF">SAMN02745126_03690</name>
</gene>
<feature type="domain" description="CBS" evidence="4">
    <location>
        <begin position="7"/>
        <end position="66"/>
    </location>
</feature>
<dbReference type="InterPro" id="IPR017080">
    <property type="entry name" value="UCP036990_CBS_BON"/>
</dbReference>
<evidence type="ECO:0000313" key="6">
    <source>
        <dbReference type="Proteomes" id="UP000190092"/>
    </source>
</evidence>
<dbReference type="InterPro" id="IPR051257">
    <property type="entry name" value="Diverse_CBS-Domain"/>
</dbReference>
<dbReference type="CDD" id="cd04586">
    <property type="entry name" value="CBS_pair_BON_assoc"/>
    <property type="match status" value="1"/>
</dbReference>
<keyword evidence="1 2" id="KW-0129">CBS domain</keyword>
<proteinExistence type="predicted"/>